<evidence type="ECO:0000256" key="1">
    <source>
        <dbReference type="SAM" id="MobiDB-lite"/>
    </source>
</evidence>
<dbReference type="Gene3D" id="3.40.640.10">
    <property type="entry name" value="Type I PLP-dependent aspartate aminotransferase-like (Major domain)"/>
    <property type="match status" value="1"/>
</dbReference>
<feature type="compositionally biased region" description="Low complexity" evidence="1">
    <location>
        <begin position="1"/>
        <end position="17"/>
    </location>
</feature>
<dbReference type="STRING" id="242507.G4MQ46"/>
<dbReference type="GeneID" id="2681382"/>
<keyword evidence="3" id="KW-1185">Reference proteome</keyword>
<proteinExistence type="predicted"/>
<reference key="2">
    <citation type="submission" date="2011-05" db="EMBL/GenBank/DDBJ databases">
        <title>The Genome Sequence of Magnaporthe oryzae 70-15.</title>
        <authorList>
            <consortium name="The Broad Institute Genome Sequencing Platform"/>
            <person name="Ma L.-J."/>
            <person name="Dead R."/>
            <person name="Young S.K."/>
            <person name="Zeng Q."/>
            <person name="Gargeya S."/>
            <person name="Fitzgerald M."/>
            <person name="Haas B."/>
            <person name="Abouelleil A."/>
            <person name="Alvarado L."/>
            <person name="Arachchi H.M."/>
            <person name="Berlin A."/>
            <person name="Brown A."/>
            <person name="Chapman S.B."/>
            <person name="Chen Z."/>
            <person name="Dunbar C."/>
            <person name="Freedman E."/>
            <person name="Gearin G."/>
            <person name="Gellesch M."/>
            <person name="Goldberg J."/>
            <person name="Griggs A."/>
            <person name="Gujja S."/>
            <person name="Heiman D."/>
            <person name="Howarth C."/>
            <person name="Larson L."/>
            <person name="Lui A."/>
            <person name="MacDonald P.J.P."/>
            <person name="Mehta T."/>
            <person name="Montmayeur A."/>
            <person name="Murphy C."/>
            <person name="Neiman D."/>
            <person name="Pearson M."/>
            <person name="Priest M."/>
            <person name="Roberts A."/>
            <person name="Saif S."/>
            <person name="Shea T."/>
            <person name="Shenoy N."/>
            <person name="Sisk P."/>
            <person name="Stolte C."/>
            <person name="Sykes S."/>
            <person name="Yandava C."/>
            <person name="Wortman J."/>
            <person name="Nusbaum C."/>
            <person name="Birren B."/>
        </authorList>
    </citation>
    <scope>NUCLEOTIDE SEQUENCE</scope>
    <source>
        <strain>70-15</strain>
    </source>
</reference>
<name>G4MQ46_PYRO7</name>
<dbReference type="KEGG" id="mgr:MGG_02285"/>
<organism evidence="2 3">
    <name type="scientific">Pyricularia oryzae (strain 70-15 / ATCC MYA-4617 / FGSC 8958)</name>
    <name type="common">Rice blast fungus</name>
    <name type="synonym">Magnaporthe oryzae</name>
    <dbReference type="NCBI Taxonomy" id="242507"/>
    <lineage>
        <taxon>Eukaryota</taxon>
        <taxon>Fungi</taxon>
        <taxon>Dikarya</taxon>
        <taxon>Ascomycota</taxon>
        <taxon>Pezizomycotina</taxon>
        <taxon>Sordariomycetes</taxon>
        <taxon>Sordariomycetidae</taxon>
        <taxon>Magnaporthales</taxon>
        <taxon>Pyriculariaceae</taxon>
        <taxon>Pyricularia</taxon>
    </lineage>
</organism>
<dbReference type="Proteomes" id="UP000009058">
    <property type="component" value="Chromosome 1"/>
</dbReference>
<dbReference type="SMR" id="G4MQ46"/>
<dbReference type="RefSeq" id="XP_003709051.1">
    <property type="nucleotide sequence ID" value="XM_003709003.1"/>
</dbReference>
<accession>G4MQ46</accession>
<feature type="region of interest" description="Disordered" evidence="1">
    <location>
        <begin position="1"/>
        <end position="38"/>
    </location>
</feature>
<dbReference type="InterPro" id="IPR015421">
    <property type="entry name" value="PyrdxlP-dep_Trfase_major"/>
</dbReference>
<dbReference type="OMA" id="EMEACCV"/>
<evidence type="ECO:0000313" key="2">
    <source>
        <dbReference type="EMBL" id="EHA56439.1"/>
    </source>
</evidence>
<dbReference type="OrthoDB" id="10261433at2759"/>
<dbReference type="AlphaFoldDB" id="G4MQ46"/>
<dbReference type="InterPro" id="IPR015424">
    <property type="entry name" value="PyrdxlP-dep_Trfase"/>
</dbReference>
<reference evidence="2 3" key="1">
    <citation type="journal article" date="2005" name="Nature">
        <title>The genome sequence of the rice blast fungus Magnaporthe grisea.</title>
        <authorList>
            <person name="Dean R.A."/>
            <person name="Talbot N.J."/>
            <person name="Ebbole D.J."/>
            <person name="Farman M.L."/>
            <person name="Mitchell T.K."/>
            <person name="Orbach M.J."/>
            <person name="Thon M."/>
            <person name="Kulkarni R."/>
            <person name="Xu J.R."/>
            <person name="Pan H."/>
            <person name="Read N.D."/>
            <person name="Lee Y.H."/>
            <person name="Carbone I."/>
            <person name="Brown D."/>
            <person name="Oh Y.Y."/>
            <person name="Donofrio N."/>
            <person name="Jeong J.S."/>
            <person name="Soanes D.M."/>
            <person name="Djonovic S."/>
            <person name="Kolomiets E."/>
            <person name="Rehmeyer C."/>
            <person name="Li W."/>
            <person name="Harding M."/>
            <person name="Kim S."/>
            <person name="Lebrun M.H."/>
            <person name="Bohnert H."/>
            <person name="Coughlan S."/>
            <person name="Butler J."/>
            <person name="Calvo S."/>
            <person name="Ma L.J."/>
            <person name="Nicol R."/>
            <person name="Purcell S."/>
            <person name="Nusbaum C."/>
            <person name="Galagan J.E."/>
            <person name="Birren B.W."/>
        </authorList>
    </citation>
    <scope>NUCLEOTIDE SEQUENCE [LARGE SCALE GENOMIC DNA]</scope>
    <source>
        <strain evidence="3">70-15 / ATCC MYA-4617 / FGSC 8958</strain>
    </source>
</reference>
<dbReference type="EMBL" id="CM001231">
    <property type="protein sequence ID" value="EHA56439.1"/>
    <property type="molecule type" value="Genomic_DNA"/>
</dbReference>
<dbReference type="InParanoid" id="G4MQ46"/>
<dbReference type="VEuPathDB" id="FungiDB:MGG_02285"/>
<dbReference type="SUPFAM" id="SSF53383">
    <property type="entry name" value="PLP-dependent transferases"/>
    <property type="match status" value="1"/>
</dbReference>
<sequence length="131" mass="13942">MDYSFSSTTGTQRSTSSRVLSLASANSQRHHNLKGMEERGTRRGVLVTLEEAQIGVGCVGHVFAFEDGIAPEILSLLKTLGCGLRLASASTAAEMEACCVDVGHLWLTGIHFSDPFTATVGCQVLDIVARD</sequence>
<evidence type="ECO:0000313" key="3">
    <source>
        <dbReference type="Proteomes" id="UP000009058"/>
    </source>
</evidence>
<protein>
    <submittedName>
        <fullName evidence="2">Uncharacterized protein</fullName>
    </submittedName>
</protein>
<dbReference type="eggNOG" id="KOG1404">
    <property type="taxonomic scope" value="Eukaryota"/>
</dbReference>
<gene>
    <name evidence="2" type="ORF">MGG_02285</name>
</gene>
<dbReference type="HOGENOM" id="CLU_1928030_0_0_1"/>